<evidence type="ECO:0008006" key="3">
    <source>
        <dbReference type="Google" id="ProtNLM"/>
    </source>
</evidence>
<name>A0A7L4UTM3_BALHA</name>
<sequence length="182" mass="20132">MQINEKNFNASFKCKFYCCGYSTRTERLFLERKNEVKVNIPVSIFGAFPEVSYERILDEDISVGASLGVSVDDGDTYVGKYQFSPYFRWFFGGDRESARKYAAGFFIEVNASVYSVKGDEDIGGGSNKTNFERGAGLGVGLGWKYVSKNNWVGEIFLGGGKDMSGNDIGGYPRAGISIGKRF</sequence>
<dbReference type="Proteomes" id="UP000251835">
    <property type="component" value="Unassembled WGS sequence"/>
</dbReference>
<accession>A0A7L4UTM3</accession>
<organism evidence="1 2">
    <name type="scientific">Balneicella halophila</name>
    <dbReference type="NCBI Taxonomy" id="1537566"/>
    <lineage>
        <taxon>Bacteria</taxon>
        <taxon>Pseudomonadati</taxon>
        <taxon>Bacteroidota</taxon>
        <taxon>Bacteroidia</taxon>
        <taxon>Bacteroidales</taxon>
        <taxon>Balneicellaceae</taxon>
        <taxon>Balneicella</taxon>
    </lineage>
</organism>
<evidence type="ECO:0000313" key="2">
    <source>
        <dbReference type="Proteomes" id="UP000251835"/>
    </source>
</evidence>
<proteinExistence type="predicted"/>
<dbReference type="EMBL" id="QENZ01000003">
    <property type="protein sequence ID" value="PVX52564.1"/>
    <property type="molecule type" value="Genomic_DNA"/>
</dbReference>
<dbReference type="AlphaFoldDB" id="A0A7L4UTM3"/>
<comment type="caution">
    <text evidence="1">The sequence shown here is derived from an EMBL/GenBank/DDBJ whole genome shotgun (WGS) entry which is preliminary data.</text>
</comment>
<evidence type="ECO:0000313" key="1">
    <source>
        <dbReference type="EMBL" id="PVX52564.1"/>
    </source>
</evidence>
<reference evidence="1 2" key="1">
    <citation type="submission" date="2018-05" db="EMBL/GenBank/DDBJ databases">
        <title>Genomic Encyclopedia of Type Strains, Phase IV (KMG-IV): sequencing the most valuable type-strain genomes for metagenomic binning, comparative biology and taxonomic classification.</title>
        <authorList>
            <person name="Goeker M."/>
        </authorList>
    </citation>
    <scope>NUCLEOTIDE SEQUENCE [LARGE SCALE GENOMIC DNA]</scope>
    <source>
        <strain evidence="1 2">DSM 28579</strain>
    </source>
</reference>
<protein>
    <recommendedName>
        <fullName evidence="3">DUF3575 domain-containing protein</fullName>
    </recommendedName>
</protein>
<keyword evidence="2" id="KW-1185">Reference proteome</keyword>
<gene>
    <name evidence="1" type="ORF">C7377_0891</name>
</gene>